<gene>
    <name evidence="1" type="ORF">GCK32_010389</name>
</gene>
<evidence type="ECO:0000313" key="1">
    <source>
        <dbReference type="EMBL" id="KAK5986716.1"/>
    </source>
</evidence>
<keyword evidence="2" id="KW-1185">Reference proteome</keyword>
<comment type="caution">
    <text evidence="1">The sequence shown here is derived from an EMBL/GenBank/DDBJ whole genome shotgun (WGS) entry which is preliminary data.</text>
</comment>
<dbReference type="EMBL" id="WIXE01000298">
    <property type="protein sequence ID" value="KAK5986716.1"/>
    <property type="molecule type" value="Genomic_DNA"/>
</dbReference>
<protein>
    <submittedName>
        <fullName evidence="1">Uncharacterized protein</fullName>
    </submittedName>
</protein>
<name>A0AAN8IUR6_TRICO</name>
<accession>A0AAN8IUR6</accession>
<organism evidence="1 2">
    <name type="scientific">Trichostrongylus colubriformis</name>
    <name type="common">Black scour worm</name>
    <dbReference type="NCBI Taxonomy" id="6319"/>
    <lineage>
        <taxon>Eukaryota</taxon>
        <taxon>Metazoa</taxon>
        <taxon>Ecdysozoa</taxon>
        <taxon>Nematoda</taxon>
        <taxon>Chromadorea</taxon>
        <taxon>Rhabditida</taxon>
        <taxon>Rhabditina</taxon>
        <taxon>Rhabditomorpha</taxon>
        <taxon>Strongyloidea</taxon>
        <taxon>Trichostrongylidae</taxon>
        <taxon>Trichostrongylus</taxon>
    </lineage>
</organism>
<evidence type="ECO:0000313" key="2">
    <source>
        <dbReference type="Proteomes" id="UP001331761"/>
    </source>
</evidence>
<sequence>MASRRRSAGISTGYRRRRYFESVGDQW</sequence>
<dbReference type="Proteomes" id="UP001331761">
    <property type="component" value="Unassembled WGS sequence"/>
</dbReference>
<dbReference type="AlphaFoldDB" id="A0AAN8IUR6"/>
<reference evidence="1 2" key="1">
    <citation type="submission" date="2019-10" db="EMBL/GenBank/DDBJ databases">
        <title>Assembly and Annotation for the nematode Trichostrongylus colubriformis.</title>
        <authorList>
            <person name="Martin J."/>
        </authorList>
    </citation>
    <scope>NUCLEOTIDE SEQUENCE [LARGE SCALE GENOMIC DNA]</scope>
    <source>
        <strain evidence="1">G859</strain>
        <tissue evidence="1">Whole worm</tissue>
    </source>
</reference>
<proteinExistence type="predicted"/>